<dbReference type="InterPro" id="IPR050490">
    <property type="entry name" value="Bact_solute-bd_prot1"/>
</dbReference>
<dbReference type="PANTHER" id="PTHR43649">
    <property type="entry name" value="ARABINOSE-BINDING PROTEIN-RELATED"/>
    <property type="match status" value="1"/>
</dbReference>
<sequence length="542" mass="61435">MKKWSSVRLGLVFLFMLTLLLTGCTGGGSSSTQGKAMGEKARYKVDKDTPAWKLDKKKNTKLTWYVNADWFNKDFGHDTITKQLKKDLNVDIKFVTGDDTKLNTYFASGDMPDIVTIFGGNTPTAQKANTWALPLNELAEKYDPYFNKVAKEQTLNWYQLKDGNTYGYPSYSNTEEHYKSGLIPGADAFIVRDDIYKAIGKPSMETPEQFLDAMAKIKQKFPDVTPFGFKGFSAEGDPGSLGSMFQNHIGVPIDKDGKWYDRNLDKDYLTWIKAFNKAYKKGYISNDNFSDNNTKFEEKVARGQYATVMASGIPQLSGSLQKNIATHPAQKYIAVNGPKSTVGHEPTLNQTGISGWSVTYITKKVKDPQKAIQLFTYLLSDEGQFLTNFGVKGETYELNADGKAELKPEVVKLRNENPEEYKKKYRLGEFWFFGHDTFAIEHGKNDPNEAIGQIQEWAKGKLKPQFILENTDPDSGTAEARSLTNINSYWAKTLASLLRAKNEQDFDKTLSKYETFQKDNNFDKIEEVRNKKIKENKEKLQQ</sequence>
<organism evidence="1 2">
    <name type="scientific">Fictibacillus fluitans</name>
    <dbReference type="NCBI Taxonomy" id="3058422"/>
    <lineage>
        <taxon>Bacteria</taxon>
        <taxon>Bacillati</taxon>
        <taxon>Bacillota</taxon>
        <taxon>Bacilli</taxon>
        <taxon>Bacillales</taxon>
        <taxon>Fictibacillaceae</taxon>
        <taxon>Fictibacillus</taxon>
    </lineage>
</organism>
<evidence type="ECO:0000313" key="2">
    <source>
        <dbReference type="Proteomes" id="UP001172721"/>
    </source>
</evidence>
<dbReference type="EMBL" id="JAUHTR010000001">
    <property type="protein sequence ID" value="MDN4523007.1"/>
    <property type="molecule type" value="Genomic_DNA"/>
</dbReference>
<keyword evidence="2" id="KW-1185">Reference proteome</keyword>
<dbReference type="Proteomes" id="UP001172721">
    <property type="component" value="Unassembled WGS sequence"/>
</dbReference>
<dbReference type="SUPFAM" id="SSF53850">
    <property type="entry name" value="Periplasmic binding protein-like II"/>
    <property type="match status" value="1"/>
</dbReference>
<dbReference type="PROSITE" id="PS51257">
    <property type="entry name" value="PROKAR_LIPOPROTEIN"/>
    <property type="match status" value="1"/>
</dbReference>
<dbReference type="RefSeq" id="WP_301164074.1">
    <property type="nucleotide sequence ID" value="NZ_JAUHTR010000001.1"/>
</dbReference>
<comment type="caution">
    <text evidence="1">The sequence shown here is derived from an EMBL/GenBank/DDBJ whole genome shotgun (WGS) entry which is preliminary data.</text>
</comment>
<protein>
    <submittedName>
        <fullName evidence="1">Sugar ABC transporter substrate-binding protein</fullName>
    </submittedName>
</protein>
<reference evidence="1" key="1">
    <citation type="submission" date="2023-07" db="EMBL/GenBank/DDBJ databases">
        <title>Fictibacillus sp. isolated from freshwater pond.</title>
        <authorList>
            <person name="Kirdat K."/>
            <person name="Bhat A."/>
            <person name="Mourya A."/>
            <person name="Yadav A."/>
        </authorList>
    </citation>
    <scope>NUCLEOTIDE SEQUENCE</scope>
    <source>
        <strain evidence="1">NE201</strain>
    </source>
</reference>
<gene>
    <name evidence="1" type="ORF">QYB97_00895</name>
</gene>
<proteinExistence type="predicted"/>
<dbReference type="Gene3D" id="3.40.190.10">
    <property type="entry name" value="Periplasmic binding protein-like II"/>
    <property type="match status" value="2"/>
</dbReference>
<dbReference type="PANTHER" id="PTHR43649:SF12">
    <property type="entry name" value="DIACETYLCHITOBIOSE BINDING PROTEIN DASA"/>
    <property type="match status" value="1"/>
</dbReference>
<evidence type="ECO:0000313" key="1">
    <source>
        <dbReference type="EMBL" id="MDN4523007.1"/>
    </source>
</evidence>
<name>A0ABT8HRT5_9BACL</name>
<accession>A0ABT8HRT5</accession>